<dbReference type="InterPro" id="IPR011129">
    <property type="entry name" value="CSD"/>
</dbReference>
<gene>
    <name evidence="10" type="ORF">METZ01_LOCUS22068</name>
</gene>
<dbReference type="InterPro" id="IPR011805">
    <property type="entry name" value="RNase_R"/>
</dbReference>
<evidence type="ECO:0000256" key="5">
    <source>
        <dbReference type="ARBA" id="ARBA00022722"/>
    </source>
</evidence>
<name>A0A381PRH6_9ZZZZ</name>
<evidence type="ECO:0000313" key="10">
    <source>
        <dbReference type="EMBL" id="SUZ69214.1"/>
    </source>
</evidence>
<reference evidence="10" key="1">
    <citation type="submission" date="2018-05" db="EMBL/GenBank/DDBJ databases">
        <authorList>
            <person name="Lanie J.A."/>
            <person name="Ng W.-L."/>
            <person name="Kazmierczak K.M."/>
            <person name="Andrzejewski T.M."/>
            <person name="Davidsen T.M."/>
            <person name="Wayne K.J."/>
            <person name="Tettelin H."/>
            <person name="Glass J.I."/>
            <person name="Rusch D."/>
            <person name="Podicherti R."/>
            <person name="Tsui H.-C.T."/>
            <person name="Winkler M.E."/>
        </authorList>
    </citation>
    <scope>NUCLEOTIDE SEQUENCE</scope>
</reference>
<dbReference type="InterPro" id="IPR012340">
    <property type="entry name" value="NA-bd_OB-fold"/>
</dbReference>
<dbReference type="SMART" id="SM00955">
    <property type="entry name" value="RNB"/>
    <property type="match status" value="1"/>
</dbReference>
<feature type="domain" description="S1 motif" evidence="9">
    <location>
        <begin position="621"/>
        <end position="702"/>
    </location>
</feature>
<evidence type="ECO:0000256" key="2">
    <source>
        <dbReference type="ARBA" id="ARBA00004496"/>
    </source>
</evidence>
<protein>
    <recommendedName>
        <fullName evidence="3">exoribonuclease II</fullName>
        <ecNumber evidence="3">3.1.13.1</ecNumber>
    </recommendedName>
</protein>
<dbReference type="PANTHER" id="PTHR23355:SF9">
    <property type="entry name" value="DIS3-LIKE EXONUCLEASE 2"/>
    <property type="match status" value="1"/>
</dbReference>
<dbReference type="SUPFAM" id="SSF50249">
    <property type="entry name" value="Nucleic acid-binding proteins"/>
    <property type="match status" value="4"/>
</dbReference>
<evidence type="ECO:0000256" key="3">
    <source>
        <dbReference type="ARBA" id="ARBA00012163"/>
    </source>
</evidence>
<dbReference type="PROSITE" id="PS01175">
    <property type="entry name" value="RIBONUCLEASE_II"/>
    <property type="match status" value="1"/>
</dbReference>
<dbReference type="SMART" id="SM00316">
    <property type="entry name" value="S1"/>
    <property type="match status" value="1"/>
</dbReference>
<sequence length="715" mass="80645">VARKVKIPSEDAVLDYLRHSRRGPIKAKEIAKGMDVAPRDFRDFRLVLRGMLERGRLYRVKGQRYAVPEKANLVAGRLAITQKGDGFVAPDTGGQDVFVPGLSLESAMDGDQVVVRVEGRPRGRSPVGRVIKVLDRAHETVVGTFRRSGSFGVVHPRNRRISREILVAQGDQAKASEGDVVVARITTFGSGKMGPTGRIETVLGKSSDPGVDILSVIHDYGLPLAFPESVVSAARDAVSQRRKDPGELRTDRRDLHVFTIDPADAKDHDDGLSIRPLEDESWEVGIHIADVSHFVRPDDEVDLEAFKRGTSVYLVDRVIPMLPHELSTDACSLLPDTDRFAVSVFVTVDPVGRVREARFERTEIRSRHKLSYEEAQAVLDNKKSIDRQTDEALRALAALAEILRERRKDRGSLDFDLPEGRVLLGEKGEPVSIRVVERLESHRLVEAFMLLANEIAAREAAQKRLPILYRVHEPPPTDKMRDLRTLLGRLSHRVSKGNISQKDLQAILKQVEGRPEEKLVSTVILRSMSRARYDVRNLGHYGLASDGYTHFTSPIRRYPDLWLHRVLVHTLVEGHAVPEHWEGPGLKDRAERCSVRERVAEAAERESVDLKKVEYMERHLGDDFFGTVSGVTSFGIFVLLDDVFVEGLVHVNSMNDDYYIFRQDQYLLVGERSHRSFRLGDRLRIRVARVDKEERFIDFVIVDSTKRAKKHPPSP</sequence>
<dbReference type="AlphaFoldDB" id="A0A381PRH6"/>
<dbReference type="PROSITE" id="PS50126">
    <property type="entry name" value="S1"/>
    <property type="match status" value="1"/>
</dbReference>
<dbReference type="GO" id="GO:0003723">
    <property type="term" value="F:RNA binding"/>
    <property type="evidence" value="ECO:0007669"/>
    <property type="project" value="UniProtKB-KW"/>
</dbReference>
<organism evidence="10">
    <name type="scientific">marine metagenome</name>
    <dbReference type="NCBI Taxonomy" id="408172"/>
    <lineage>
        <taxon>unclassified sequences</taxon>
        <taxon>metagenomes</taxon>
        <taxon>ecological metagenomes</taxon>
    </lineage>
</organism>
<evidence type="ECO:0000256" key="6">
    <source>
        <dbReference type="ARBA" id="ARBA00022801"/>
    </source>
</evidence>
<dbReference type="InterPro" id="IPR050180">
    <property type="entry name" value="RNR_Ribonuclease"/>
</dbReference>
<accession>A0A381PRH6</accession>
<dbReference type="Pfam" id="PF00575">
    <property type="entry name" value="S1"/>
    <property type="match status" value="1"/>
</dbReference>
<dbReference type="InterPro" id="IPR001900">
    <property type="entry name" value="RNase_II/R"/>
</dbReference>
<evidence type="ECO:0000256" key="1">
    <source>
        <dbReference type="ARBA" id="ARBA00001849"/>
    </source>
</evidence>
<dbReference type="NCBIfam" id="TIGR00358">
    <property type="entry name" value="3_prime_RNase"/>
    <property type="match status" value="1"/>
</dbReference>
<dbReference type="NCBIfam" id="TIGR02063">
    <property type="entry name" value="RNase_R"/>
    <property type="match status" value="1"/>
</dbReference>
<dbReference type="SMART" id="SM00357">
    <property type="entry name" value="CSP"/>
    <property type="match status" value="2"/>
</dbReference>
<dbReference type="Pfam" id="PF00773">
    <property type="entry name" value="RNB"/>
    <property type="match status" value="1"/>
</dbReference>
<dbReference type="GO" id="GO:0008859">
    <property type="term" value="F:exoribonuclease II activity"/>
    <property type="evidence" value="ECO:0007669"/>
    <property type="project" value="UniProtKB-EC"/>
</dbReference>
<evidence type="ECO:0000259" key="9">
    <source>
        <dbReference type="PROSITE" id="PS50126"/>
    </source>
</evidence>
<dbReference type="InterPro" id="IPR040476">
    <property type="entry name" value="CSD2"/>
</dbReference>
<proteinExistence type="inferred from homology"/>
<dbReference type="PANTHER" id="PTHR23355">
    <property type="entry name" value="RIBONUCLEASE"/>
    <property type="match status" value="1"/>
</dbReference>
<comment type="catalytic activity">
    <reaction evidence="1">
        <text>Exonucleolytic cleavage in the 3'- to 5'-direction to yield nucleoside 5'-phosphates.</text>
        <dbReference type="EC" id="3.1.13.1"/>
    </reaction>
</comment>
<keyword evidence="5" id="KW-0540">Nuclease</keyword>
<dbReference type="Pfam" id="PF08206">
    <property type="entry name" value="OB_RNB"/>
    <property type="match status" value="1"/>
</dbReference>
<dbReference type="GO" id="GO:0006402">
    <property type="term" value="P:mRNA catabolic process"/>
    <property type="evidence" value="ECO:0007669"/>
    <property type="project" value="TreeGrafter"/>
</dbReference>
<dbReference type="InterPro" id="IPR013223">
    <property type="entry name" value="RNase_B_OB_dom"/>
</dbReference>
<feature type="non-terminal residue" evidence="10">
    <location>
        <position position="1"/>
    </location>
</feature>
<evidence type="ECO:0000256" key="8">
    <source>
        <dbReference type="ARBA" id="ARBA00022884"/>
    </source>
</evidence>
<dbReference type="Pfam" id="PF17876">
    <property type="entry name" value="CSD2"/>
    <property type="match status" value="1"/>
</dbReference>
<dbReference type="EC" id="3.1.13.1" evidence="3"/>
<comment type="subcellular location">
    <subcellularLocation>
        <location evidence="2">Cytoplasm</location>
    </subcellularLocation>
</comment>
<keyword evidence="7" id="KW-0269">Exonuclease</keyword>
<evidence type="ECO:0000256" key="4">
    <source>
        <dbReference type="ARBA" id="ARBA00022490"/>
    </source>
</evidence>
<dbReference type="Gene3D" id="2.40.50.140">
    <property type="entry name" value="Nucleic acid-binding proteins"/>
    <property type="match status" value="2"/>
</dbReference>
<dbReference type="EMBL" id="UINC01001055">
    <property type="protein sequence ID" value="SUZ69214.1"/>
    <property type="molecule type" value="Genomic_DNA"/>
</dbReference>
<keyword evidence="6" id="KW-0378">Hydrolase</keyword>
<dbReference type="InterPro" id="IPR022966">
    <property type="entry name" value="RNase_II/R_CS"/>
</dbReference>
<dbReference type="InterPro" id="IPR003029">
    <property type="entry name" value="S1_domain"/>
</dbReference>
<dbReference type="HAMAP" id="MF_01895">
    <property type="entry name" value="RNase_R"/>
    <property type="match status" value="1"/>
</dbReference>
<dbReference type="GO" id="GO:0005829">
    <property type="term" value="C:cytosol"/>
    <property type="evidence" value="ECO:0007669"/>
    <property type="project" value="TreeGrafter"/>
</dbReference>
<dbReference type="CDD" id="cd04471">
    <property type="entry name" value="S1_RNase_R"/>
    <property type="match status" value="1"/>
</dbReference>
<keyword evidence="8" id="KW-0694">RNA-binding</keyword>
<keyword evidence="4" id="KW-0963">Cytoplasm</keyword>
<dbReference type="InterPro" id="IPR004476">
    <property type="entry name" value="RNase_II/RNase_R"/>
</dbReference>
<evidence type="ECO:0000256" key="7">
    <source>
        <dbReference type="ARBA" id="ARBA00022839"/>
    </source>
</evidence>